<proteinExistence type="predicted"/>
<gene>
    <name evidence="1" type="ORF">A2721_02200</name>
</gene>
<organism evidence="1 2">
    <name type="scientific">Candidatus Gottesmanbacteria bacterium RIFCSPHIGHO2_01_FULL_47_48</name>
    <dbReference type="NCBI Taxonomy" id="1798381"/>
    <lineage>
        <taxon>Bacteria</taxon>
        <taxon>Candidatus Gottesmaniibacteriota</taxon>
    </lineage>
</organism>
<accession>A0A1F5ZZC7</accession>
<sequence length="64" mass="7250">MKFKDKAWLIISLLTLATAVVWLGVTLATTLRRSTVPQNVNQLTTPLNPDLDLLFLQSLKQRSR</sequence>
<evidence type="ECO:0000313" key="2">
    <source>
        <dbReference type="Proteomes" id="UP000177871"/>
    </source>
</evidence>
<comment type="caution">
    <text evidence="1">The sequence shown here is derived from an EMBL/GenBank/DDBJ whole genome shotgun (WGS) entry which is preliminary data.</text>
</comment>
<dbReference type="AlphaFoldDB" id="A0A1F5ZZC7"/>
<reference evidence="1 2" key="1">
    <citation type="journal article" date="2016" name="Nat. Commun.">
        <title>Thousands of microbial genomes shed light on interconnected biogeochemical processes in an aquifer system.</title>
        <authorList>
            <person name="Anantharaman K."/>
            <person name="Brown C.T."/>
            <person name="Hug L.A."/>
            <person name="Sharon I."/>
            <person name="Castelle C.J."/>
            <person name="Probst A.J."/>
            <person name="Thomas B.C."/>
            <person name="Singh A."/>
            <person name="Wilkins M.J."/>
            <person name="Karaoz U."/>
            <person name="Brodie E.L."/>
            <person name="Williams K.H."/>
            <person name="Hubbard S.S."/>
            <person name="Banfield J.F."/>
        </authorList>
    </citation>
    <scope>NUCLEOTIDE SEQUENCE [LARGE SCALE GENOMIC DNA]</scope>
</reference>
<evidence type="ECO:0000313" key="1">
    <source>
        <dbReference type="EMBL" id="OGG17811.1"/>
    </source>
</evidence>
<dbReference type="Proteomes" id="UP000177871">
    <property type="component" value="Unassembled WGS sequence"/>
</dbReference>
<name>A0A1F5ZZC7_9BACT</name>
<dbReference type="STRING" id="1798381.A2721_02200"/>
<dbReference type="EMBL" id="MFJK01000016">
    <property type="protein sequence ID" value="OGG17811.1"/>
    <property type="molecule type" value="Genomic_DNA"/>
</dbReference>
<protein>
    <submittedName>
        <fullName evidence="1">Uncharacterized protein</fullName>
    </submittedName>
</protein>